<dbReference type="AlphaFoldDB" id="A0A8H4QLP6"/>
<proteinExistence type="predicted"/>
<accession>A0A8H4QLP6</accession>
<organism evidence="2 3">
    <name type="scientific">Agrocybe pediades</name>
    <dbReference type="NCBI Taxonomy" id="84607"/>
    <lineage>
        <taxon>Eukaryota</taxon>
        <taxon>Fungi</taxon>
        <taxon>Dikarya</taxon>
        <taxon>Basidiomycota</taxon>
        <taxon>Agaricomycotina</taxon>
        <taxon>Agaricomycetes</taxon>
        <taxon>Agaricomycetidae</taxon>
        <taxon>Agaricales</taxon>
        <taxon>Agaricineae</taxon>
        <taxon>Strophariaceae</taxon>
        <taxon>Agrocybe</taxon>
    </lineage>
</organism>
<evidence type="ECO:0000256" key="1">
    <source>
        <dbReference type="SAM" id="MobiDB-lite"/>
    </source>
</evidence>
<name>A0A8H4QLP6_9AGAR</name>
<evidence type="ECO:0000313" key="3">
    <source>
        <dbReference type="Proteomes" id="UP000521872"/>
    </source>
</evidence>
<dbReference type="EMBL" id="JAACJL010000046">
    <property type="protein sequence ID" value="KAF4613253.1"/>
    <property type="molecule type" value="Genomic_DNA"/>
</dbReference>
<protein>
    <submittedName>
        <fullName evidence="2">Uncharacterized protein</fullName>
    </submittedName>
</protein>
<keyword evidence="3" id="KW-1185">Reference proteome</keyword>
<evidence type="ECO:0000313" key="2">
    <source>
        <dbReference type="EMBL" id="KAF4613253.1"/>
    </source>
</evidence>
<dbReference type="Proteomes" id="UP000521872">
    <property type="component" value="Unassembled WGS sequence"/>
</dbReference>
<feature type="region of interest" description="Disordered" evidence="1">
    <location>
        <begin position="1"/>
        <end position="31"/>
    </location>
</feature>
<reference evidence="2 3" key="1">
    <citation type="submission" date="2019-12" db="EMBL/GenBank/DDBJ databases">
        <authorList>
            <person name="Floudas D."/>
            <person name="Bentzer J."/>
            <person name="Ahren D."/>
            <person name="Johansson T."/>
            <person name="Persson P."/>
            <person name="Tunlid A."/>
        </authorList>
    </citation>
    <scope>NUCLEOTIDE SEQUENCE [LARGE SCALE GENOMIC DNA]</scope>
    <source>
        <strain evidence="2 3">CBS 102.39</strain>
    </source>
</reference>
<sequence>MFQIASHPSSFNSMHSHGHGHSQSHAHQNAQYSRSYASSSFSFPPNIQLPRRLSRPAFTELSREAIVSSYPELREVPAEYIKNGMRPKAEQMMKGISALMSADLPSTLPRCRVVQDTFRLSVREPLNPAHQVSAAYIPNCVLAVSKAPPPSSRNAPASYGPMDPVHFFPMHSAILALNCSILPTRTLPRMYSHTDRTPSKVELPLIHLSLPSITHFRDLHSYMYTGSLSLIFFSLLPIPPSVLGLHPSVSPTSKHYSPLYPHPKTGARHPSELSRTMVRTALGSPDTLYQLSSHLYQLAFGNGGMGIPGVIGGGVKGLLNQTAVVKDMWQDVVALGMNDPDLWDVLDLAWEVVLGALNLGFAAEQAQSM</sequence>
<gene>
    <name evidence="2" type="ORF">D9613_010965</name>
</gene>
<comment type="caution">
    <text evidence="2">The sequence shown here is derived from an EMBL/GenBank/DDBJ whole genome shotgun (WGS) entry which is preliminary data.</text>
</comment>